<sequence>MGEPVLERKVHSVRTAARELGMDPRRLRKLLVDARTARPHLDRINARVSAKDFQDALSMSRSQFDLLRKEGNFRAAIEGGDHKPLWDVRAAHRHLESLLSGAEPIYLPMHAWDNIPTTAQSLKASPGTILKRLEVGRVRRIGRHMDQDEIERLLFRYQYRGLRPPVLSDTRCRHATCK</sequence>
<evidence type="ECO:0000313" key="2">
    <source>
        <dbReference type="Proteomes" id="UP000604473"/>
    </source>
</evidence>
<dbReference type="EMBL" id="JAESJJ010000032">
    <property type="protein sequence ID" value="MBL3610692.1"/>
    <property type="molecule type" value="Genomic_DNA"/>
</dbReference>
<gene>
    <name evidence="1" type="ORF">JMM60_18195</name>
</gene>
<dbReference type="RefSeq" id="WP_202250304.1">
    <property type="nucleotide sequence ID" value="NZ_JAESJJ010000032.1"/>
</dbReference>
<dbReference type="Proteomes" id="UP000604473">
    <property type="component" value="Unassembled WGS sequence"/>
</dbReference>
<name>A0ABS1RXT9_RHOSU</name>
<reference evidence="1 2" key="1">
    <citation type="submission" date="2021-01" db="EMBL/GenBank/DDBJ databases">
        <title>Draft genomes of Rhodovulum sulfidophilum.</title>
        <authorList>
            <person name="Guzman M.S."/>
        </authorList>
    </citation>
    <scope>NUCLEOTIDE SEQUENCE [LARGE SCALE GENOMIC DNA]</scope>
    <source>
        <strain evidence="1 2">AB35</strain>
    </source>
</reference>
<comment type="caution">
    <text evidence="1">The sequence shown here is derived from an EMBL/GenBank/DDBJ whole genome shotgun (WGS) entry which is preliminary data.</text>
</comment>
<evidence type="ECO:0008006" key="3">
    <source>
        <dbReference type="Google" id="ProtNLM"/>
    </source>
</evidence>
<protein>
    <recommendedName>
        <fullName evidence="3">Helix-turn-helix domain-containing protein</fullName>
    </recommendedName>
</protein>
<keyword evidence="2" id="KW-1185">Reference proteome</keyword>
<organism evidence="1 2">
    <name type="scientific">Rhodovulum sulfidophilum</name>
    <name type="common">Rhodobacter sulfidophilus</name>
    <dbReference type="NCBI Taxonomy" id="35806"/>
    <lineage>
        <taxon>Bacteria</taxon>
        <taxon>Pseudomonadati</taxon>
        <taxon>Pseudomonadota</taxon>
        <taxon>Alphaproteobacteria</taxon>
        <taxon>Rhodobacterales</taxon>
        <taxon>Paracoccaceae</taxon>
        <taxon>Rhodovulum</taxon>
    </lineage>
</organism>
<proteinExistence type="predicted"/>
<accession>A0ABS1RXT9</accession>
<evidence type="ECO:0000313" key="1">
    <source>
        <dbReference type="EMBL" id="MBL3610692.1"/>
    </source>
</evidence>